<comment type="caution">
    <text evidence="7">The sequence shown here is derived from an EMBL/GenBank/DDBJ whole genome shotgun (WGS) entry which is preliminary data.</text>
</comment>
<evidence type="ECO:0000256" key="6">
    <source>
        <dbReference type="RuleBase" id="RU362118"/>
    </source>
</evidence>
<proteinExistence type="inferred from homology"/>
<sequence>MTERNSVDAGWQKLGTALTHTGRAAPPEGGTYVNPPLERGSTVLFPSLKSMNRKGQERYDHASIYGAMGSPTQHELEKLIAHIEGGTDCQIVSSGLAACTTPLLAFLKAGDHCLLADSVYGPTRRFAENMLRRFGVEISYFPPCASRSEVEEYVQPNTRIIFTESPGSHTFEVQDVHMLADVAHQHGARLFLDNTWGFGIFAPFEHGVDVSIQALTKYPSGHSDVIAGAVTVADQASWHILRDASIQLGQLAGPDDCWLTLRGLRTMGVRLAQQARTALQVATWLQQRPEVAQVLHPALPDCPGHKFWKRDFTGAGSLFGVVLNTPYTRQNMERMVNAMSLFGIGASWGGYESLVLPTTGGITRNFGTEQPESPAFRLQIGLENTQDLIADLEQAFNALHHSASSA</sequence>
<dbReference type="InterPro" id="IPR015422">
    <property type="entry name" value="PyrdxlP-dep_Trfase_small"/>
</dbReference>
<dbReference type="Pfam" id="PF01053">
    <property type="entry name" value="Cys_Met_Meta_PP"/>
    <property type="match status" value="1"/>
</dbReference>
<evidence type="ECO:0000256" key="1">
    <source>
        <dbReference type="ARBA" id="ARBA00001933"/>
    </source>
</evidence>
<dbReference type="NCBIfam" id="TIGR01324">
    <property type="entry name" value="cysta_beta_ly_B"/>
    <property type="match status" value="1"/>
</dbReference>
<evidence type="ECO:0000313" key="8">
    <source>
        <dbReference type="Proteomes" id="UP001523528"/>
    </source>
</evidence>
<dbReference type="PANTHER" id="PTHR43500">
    <property type="entry name" value="CYSTATHIONINE BETA-LYASE-RELATED"/>
    <property type="match status" value="1"/>
</dbReference>
<dbReference type="InterPro" id="IPR015421">
    <property type="entry name" value="PyrdxlP-dep_Trfase_major"/>
</dbReference>
<evidence type="ECO:0000256" key="5">
    <source>
        <dbReference type="ARBA" id="ARBA00047517"/>
    </source>
</evidence>
<keyword evidence="3 6" id="KW-0663">Pyridoxal phosphate</keyword>
<dbReference type="Gene3D" id="3.90.1150.10">
    <property type="entry name" value="Aspartate Aminotransferase, domain 1"/>
    <property type="match status" value="1"/>
</dbReference>
<protein>
    <submittedName>
        <fullName evidence="7">Cystathionine beta-lyase</fullName>
        <ecNumber evidence="7">4.4.1.8</ecNumber>
    </submittedName>
</protein>
<comment type="similarity">
    <text evidence="2 6">Belongs to the trans-sulfuration enzymes family.</text>
</comment>
<dbReference type="InterPro" id="IPR006233">
    <property type="entry name" value="Cys_b_lyase_bac"/>
</dbReference>
<dbReference type="InterPro" id="IPR015424">
    <property type="entry name" value="PyrdxlP-dep_Trfase"/>
</dbReference>
<dbReference type="PIRSF" id="PIRSF001434">
    <property type="entry name" value="CGS"/>
    <property type="match status" value="1"/>
</dbReference>
<name>A0ABT1EVR3_9PROT</name>
<dbReference type="EC" id="4.4.1.8" evidence="7"/>
<evidence type="ECO:0000256" key="3">
    <source>
        <dbReference type="ARBA" id="ARBA00022898"/>
    </source>
</evidence>
<accession>A0ABT1EVR3</accession>
<evidence type="ECO:0000256" key="2">
    <source>
        <dbReference type="ARBA" id="ARBA00009077"/>
    </source>
</evidence>
<dbReference type="RefSeq" id="WP_165990414.1">
    <property type="nucleotide sequence ID" value="NZ_JAMYZY010000001.1"/>
</dbReference>
<keyword evidence="4 7" id="KW-0456">Lyase</keyword>
<keyword evidence="8" id="KW-1185">Reference proteome</keyword>
<dbReference type="EMBL" id="JAMYZZ010000001">
    <property type="protein sequence ID" value="MCP1257033.1"/>
    <property type="molecule type" value="Genomic_DNA"/>
</dbReference>
<dbReference type="PANTHER" id="PTHR43500:SF1">
    <property type="entry name" value="CYSTATHIONINE BETA-LYASE-RELATED"/>
    <property type="match status" value="1"/>
</dbReference>
<reference evidence="7 8" key="1">
    <citation type="submission" date="2022-06" db="EMBL/GenBank/DDBJ databases">
        <title>Acetobacer genomes from food samples.</title>
        <authorList>
            <person name="Sombolestani A."/>
        </authorList>
    </citation>
    <scope>NUCLEOTIDE SEQUENCE [LARGE SCALE GENOMIC DNA]</scope>
    <source>
        <strain evidence="7 8">R-83285</strain>
    </source>
</reference>
<gene>
    <name evidence="7" type="primary">metC</name>
    <name evidence="7" type="ORF">NKW50_00325</name>
</gene>
<organism evidence="7 8">
    <name type="scientific">Acetobacter lambici</name>
    <dbReference type="NCBI Taxonomy" id="1332824"/>
    <lineage>
        <taxon>Bacteria</taxon>
        <taxon>Pseudomonadati</taxon>
        <taxon>Pseudomonadota</taxon>
        <taxon>Alphaproteobacteria</taxon>
        <taxon>Acetobacterales</taxon>
        <taxon>Acetobacteraceae</taxon>
        <taxon>Acetobacter</taxon>
    </lineage>
</organism>
<dbReference type="Proteomes" id="UP001523528">
    <property type="component" value="Unassembled WGS sequence"/>
</dbReference>
<evidence type="ECO:0000256" key="4">
    <source>
        <dbReference type="ARBA" id="ARBA00023239"/>
    </source>
</evidence>
<dbReference type="SUPFAM" id="SSF53383">
    <property type="entry name" value="PLP-dependent transferases"/>
    <property type="match status" value="1"/>
</dbReference>
<comment type="catalytic activity">
    <reaction evidence="5">
        <text>L,L-cystathionine + H2O = L-homocysteine + pyruvate + NH4(+)</text>
        <dbReference type="Rhea" id="RHEA:13965"/>
        <dbReference type="ChEBI" id="CHEBI:15361"/>
        <dbReference type="ChEBI" id="CHEBI:15377"/>
        <dbReference type="ChEBI" id="CHEBI:28938"/>
        <dbReference type="ChEBI" id="CHEBI:58161"/>
        <dbReference type="ChEBI" id="CHEBI:58199"/>
    </reaction>
</comment>
<dbReference type="GO" id="GO:0016829">
    <property type="term" value="F:lyase activity"/>
    <property type="evidence" value="ECO:0007669"/>
    <property type="project" value="UniProtKB-KW"/>
</dbReference>
<comment type="cofactor">
    <cofactor evidence="1 6">
        <name>pyridoxal 5'-phosphate</name>
        <dbReference type="ChEBI" id="CHEBI:597326"/>
    </cofactor>
</comment>
<dbReference type="Gene3D" id="3.40.640.10">
    <property type="entry name" value="Type I PLP-dependent aspartate aminotransferase-like (Major domain)"/>
    <property type="match status" value="1"/>
</dbReference>
<evidence type="ECO:0000313" key="7">
    <source>
        <dbReference type="EMBL" id="MCP1257033.1"/>
    </source>
</evidence>
<dbReference type="InterPro" id="IPR000277">
    <property type="entry name" value="Cys/Met-Metab_PyrdxlP-dep_enz"/>
</dbReference>